<dbReference type="PANTHER" id="PTHR37984">
    <property type="entry name" value="PROTEIN CBG26694"/>
    <property type="match status" value="1"/>
</dbReference>
<protein>
    <recommendedName>
        <fullName evidence="1">Integrase p58-like C-terminal domain-containing protein</fullName>
    </recommendedName>
</protein>
<feature type="domain" description="Integrase p58-like C-terminal" evidence="1">
    <location>
        <begin position="59"/>
        <end position="92"/>
    </location>
</feature>
<dbReference type="OrthoDB" id="775972at2759"/>
<dbReference type="InterPro" id="IPR050951">
    <property type="entry name" value="Retrovirus_Pol_polyprotein"/>
</dbReference>
<evidence type="ECO:0000313" key="2">
    <source>
        <dbReference type="EnsemblMetazoa" id="Aqu2.1.34153_001"/>
    </source>
</evidence>
<proteinExistence type="predicted"/>
<evidence type="ECO:0000259" key="1">
    <source>
        <dbReference type="Pfam" id="PF22938"/>
    </source>
</evidence>
<dbReference type="PANTHER" id="PTHR37984:SF15">
    <property type="entry name" value="INTEGRASE CATALYTIC DOMAIN-CONTAINING PROTEIN"/>
    <property type="match status" value="1"/>
</dbReference>
<dbReference type="InParanoid" id="A0A1X7V2C3"/>
<dbReference type="EnsemblMetazoa" id="Aqu2.1.34153_001">
    <property type="protein sequence ID" value="Aqu2.1.34153_001"/>
    <property type="gene ID" value="Aqu2.1.34153"/>
</dbReference>
<dbReference type="AlphaFoldDB" id="A0A1X7V2C3"/>
<reference evidence="2" key="1">
    <citation type="submission" date="2017-05" db="UniProtKB">
        <authorList>
            <consortium name="EnsemblMetazoa"/>
        </authorList>
    </citation>
    <scope>IDENTIFICATION</scope>
</reference>
<name>A0A1X7V2C3_AMPQE</name>
<dbReference type="Pfam" id="PF22938">
    <property type="entry name" value="Integrase_p58_C"/>
    <property type="match status" value="1"/>
</dbReference>
<accession>A0A1X7V2C3</accession>
<dbReference type="eggNOG" id="ENOG502SBP2">
    <property type="taxonomic scope" value="Eukaryota"/>
</dbReference>
<organism evidence="2">
    <name type="scientific">Amphimedon queenslandica</name>
    <name type="common">Sponge</name>
    <dbReference type="NCBI Taxonomy" id="400682"/>
    <lineage>
        <taxon>Eukaryota</taxon>
        <taxon>Metazoa</taxon>
        <taxon>Porifera</taxon>
        <taxon>Demospongiae</taxon>
        <taxon>Heteroscleromorpha</taxon>
        <taxon>Haplosclerida</taxon>
        <taxon>Niphatidae</taxon>
        <taxon>Amphimedon</taxon>
    </lineage>
</organism>
<sequence length="195" mass="22925">MRRRLEEMTDIVGGNMKKSQVKQKRWYDQKARHWEFKTGGKVLVLLPSTTHELTAEWKGPYVVKRKVEDVDYELEMNGKQKKYKIFHVNMLRQWYDRTDTSFLMGEVNMEDSGIVPVIEAPDFETTELIVGETLDEKQREDLTQLLAQYKDVITSNLGRTTLVEHCIEVEGASPYRQSLYRIPLGKQKEVRKEIQ</sequence>
<dbReference type="InterPro" id="IPR054465">
    <property type="entry name" value="Integrase_p58-like_C"/>
</dbReference>